<evidence type="ECO:0008006" key="3">
    <source>
        <dbReference type="Google" id="ProtNLM"/>
    </source>
</evidence>
<protein>
    <recommendedName>
        <fullName evidence="3">Methyltransferase family protein</fullName>
    </recommendedName>
</protein>
<organism evidence="1 2">
    <name type="scientific">Kineosporia mesophila</name>
    <dbReference type="NCBI Taxonomy" id="566012"/>
    <lineage>
        <taxon>Bacteria</taxon>
        <taxon>Bacillati</taxon>
        <taxon>Actinomycetota</taxon>
        <taxon>Actinomycetes</taxon>
        <taxon>Kineosporiales</taxon>
        <taxon>Kineosporiaceae</taxon>
        <taxon>Kineosporia</taxon>
    </lineage>
</organism>
<dbReference type="Proteomes" id="UP001501074">
    <property type="component" value="Unassembled WGS sequence"/>
</dbReference>
<dbReference type="CDD" id="cd02440">
    <property type="entry name" value="AdoMet_MTases"/>
    <property type="match status" value="1"/>
</dbReference>
<evidence type="ECO:0000313" key="1">
    <source>
        <dbReference type="EMBL" id="GAA3638609.1"/>
    </source>
</evidence>
<dbReference type="SUPFAM" id="SSF53335">
    <property type="entry name" value="S-adenosyl-L-methionine-dependent methyltransferases"/>
    <property type="match status" value="1"/>
</dbReference>
<accession>A0ABP7ARS7</accession>
<comment type="caution">
    <text evidence="1">The sequence shown here is derived from an EMBL/GenBank/DDBJ whole genome shotgun (WGS) entry which is preliminary data.</text>
</comment>
<dbReference type="RefSeq" id="WP_231481431.1">
    <property type="nucleotide sequence ID" value="NZ_BAAAZO010000012.1"/>
</dbReference>
<dbReference type="InterPro" id="IPR029063">
    <property type="entry name" value="SAM-dependent_MTases_sf"/>
</dbReference>
<proteinExistence type="predicted"/>
<reference evidence="2" key="1">
    <citation type="journal article" date="2019" name="Int. J. Syst. Evol. Microbiol.">
        <title>The Global Catalogue of Microorganisms (GCM) 10K type strain sequencing project: providing services to taxonomists for standard genome sequencing and annotation.</title>
        <authorList>
            <consortium name="The Broad Institute Genomics Platform"/>
            <consortium name="The Broad Institute Genome Sequencing Center for Infectious Disease"/>
            <person name="Wu L."/>
            <person name="Ma J."/>
        </authorList>
    </citation>
    <scope>NUCLEOTIDE SEQUENCE [LARGE SCALE GENOMIC DNA]</scope>
    <source>
        <strain evidence="2">JCM 16902</strain>
    </source>
</reference>
<evidence type="ECO:0000313" key="2">
    <source>
        <dbReference type="Proteomes" id="UP001501074"/>
    </source>
</evidence>
<name>A0ABP7ARS7_9ACTN</name>
<keyword evidence="2" id="KW-1185">Reference proteome</keyword>
<sequence>MLEDFEKLVRLSPSLDENQAEYFLFGEPEKAEKIRVQDYSRTYRTPGLYEYVVQGLLDCRSPATAAYGLLQQAKDSAILASALNALDLGAGTGIVGSLLQEAGVSTIVGIDYTPEAKEATERDRAGVYRAYLVTDVEDGDEAARRAFSDIELNCLVSAGALGGGHLTPIGLGRALNLLSRPAPFAITVRSDMLDEDSSEGFGAFFARAAADRELSLSERRPFRHRLTAEGKEIMFSLVRGVAHTQVTIG</sequence>
<dbReference type="Gene3D" id="3.40.50.150">
    <property type="entry name" value="Vaccinia Virus protein VP39"/>
    <property type="match status" value="1"/>
</dbReference>
<dbReference type="EMBL" id="BAAAZO010000012">
    <property type="protein sequence ID" value="GAA3638609.1"/>
    <property type="molecule type" value="Genomic_DNA"/>
</dbReference>
<gene>
    <name evidence="1" type="ORF">GCM10022223_67060</name>
</gene>